<evidence type="ECO:0000313" key="4">
    <source>
        <dbReference type="Proteomes" id="UP000005238"/>
    </source>
</evidence>
<sequence>MAKRRGHRCRSFSEGDVHARVKRLKNDKESAQHLGTSAEAVAHFQALQASASAAVVADVFEWLGDAVIGELVGRCLLSQFHCAPLSARVFRNLRLAVVANRNLAQAYDAMGYAALRRRSFREDGGVNAGNRTVKMKQRADVVEAVIGELVLKLHEQKGKLKLADGYRAHLDAVVATMLHLHFADRTRAAEEKGETMLEAKGPLSVAFNPFACLPDEQLDETTGELVVSEGVFEHEALEEEEQEEERPCAGFTAEYKGGEKGNTPHHSFVKPATAVGPVDVVKSPSIEQCVQLAMLQLDENHILRTSREIFEVFKIYGMAVLSERMSLSLALPHVSLGPGHQIKRSTMVTPARLTRQRQLVLSVANLAACATSLGIAEAVAYEEDRRGDDEDVAARRQQEEHGRANTLRAFVGFHSAVATTSSIAKCRSNLLVDAICTALYDAAFASESEFSASALRSSNVPEREPLVAMMRSVGEARMFMNSKTCDELHARGERPESAAAAIKREQKRKSSLLLRHCDSNMLEDLFETLNEEQEARRKRSEVTPPPQKQRKRKAKKKNACDSIAVNAGCITHNLERFLHRRFLFCLEEIVVLFAQRKTEACRAQMAVFEQELEPCVEQPQFRKWEVTTSTLTLAMRDGFFRMLLHDVCQFHAVVSSSRNTRDGTRITQLRLPLHYTWANIAIRITTEQQARS</sequence>
<feature type="domain" description="RNase III" evidence="2">
    <location>
        <begin position="59"/>
        <end position="152"/>
    </location>
</feature>
<dbReference type="Proteomes" id="UP000005238">
    <property type="component" value="Unassembled WGS sequence"/>
</dbReference>
<organism evidence="3 4">
    <name type="scientific">Phytophthora ramorum</name>
    <name type="common">Sudden oak death agent</name>
    <dbReference type="NCBI Taxonomy" id="164328"/>
    <lineage>
        <taxon>Eukaryota</taxon>
        <taxon>Sar</taxon>
        <taxon>Stramenopiles</taxon>
        <taxon>Oomycota</taxon>
        <taxon>Peronosporomycetes</taxon>
        <taxon>Peronosporales</taxon>
        <taxon>Peronosporaceae</taxon>
        <taxon>Phytophthora</taxon>
    </lineage>
</organism>
<dbReference type="InterPro" id="IPR000999">
    <property type="entry name" value="RNase_III_dom"/>
</dbReference>
<accession>H3GRJ1</accession>
<dbReference type="AlphaFoldDB" id="H3GRJ1"/>
<dbReference type="Gene3D" id="1.10.1520.10">
    <property type="entry name" value="Ribonuclease III domain"/>
    <property type="match status" value="1"/>
</dbReference>
<proteinExistence type="predicted"/>
<name>H3GRJ1_PHYRM</name>
<dbReference type="EnsemblProtists" id="Phyra79491">
    <property type="protein sequence ID" value="Phyra79491"/>
    <property type="gene ID" value="Phyra79491"/>
</dbReference>
<evidence type="ECO:0000256" key="1">
    <source>
        <dbReference type="SAM" id="MobiDB-lite"/>
    </source>
</evidence>
<dbReference type="EMBL" id="DS566038">
    <property type="status" value="NOT_ANNOTATED_CDS"/>
    <property type="molecule type" value="Genomic_DNA"/>
</dbReference>
<evidence type="ECO:0000259" key="2">
    <source>
        <dbReference type="Pfam" id="PF00636"/>
    </source>
</evidence>
<dbReference type="SUPFAM" id="SSF69065">
    <property type="entry name" value="RNase III domain-like"/>
    <property type="match status" value="1"/>
</dbReference>
<dbReference type="eggNOG" id="ENOG502QUUB">
    <property type="taxonomic scope" value="Eukaryota"/>
</dbReference>
<keyword evidence="4" id="KW-1185">Reference proteome</keyword>
<dbReference type="GO" id="GO:0006396">
    <property type="term" value="P:RNA processing"/>
    <property type="evidence" value="ECO:0007669"/>
    <property type="project" value="InterPro"/>
</dbReference>
<evidence type="ECO:0000313" key="3">
    <source>
        <dbReference type="EnsemblProtists" id="Phyra79491"/>
    </source>
</evidence>
<dbReference type="VEuPathDB" id="FungiDB:KRP22_8674"/>
<dbReference type="HOGENOM" id="CLU_025175_0_0_1"/>
<protein>
    <recommendedName>
        <fullName evidence="2">RNase III domain-containing protein</fullName>
    </recommendedName>
</protein>
<dbReference type="GO" id="GO:0004525">
    <property type="term" value="F:ribonuclease III activity"/>
    <property type="evidence" value="ECO:0007669"/>
    <property type="project" value="InterPro"/>
</dbReference>
<reference evidence="3" key="2">
    <citation type="submission" date="2015-06" db="UniProtKB">
        <authorList>
            <consortium name="EnsemblProtists"/>
        </authorList>
    </citation>
    <scope>IDENTIFICATION</scope>
    <source>
        <strain evidence="3">Pr102</strain>
    </source>
</reference>
<dbReference type="InterPro" id="IPR036389">
    <property type="entry name" value="RNase_III_sf"/>
</dbReference>
<dbReference type="VEuPathDB" id="FungiDB:KRP23_11415"/>
<dbReference type="OMA" id="HCHFTER"/>
<feature type="region of interest" description="Disordered" evidence="1">
    <location>
        <begin position="534"/>
        <end position="556"/>
    </location>
</feature>
<dbReference type="InParanoid" id="H3GRJ1"/>
<reference evidence="4" key="1">
    <citation type="journal article" date="2006" name="Science">
        <title>Phytophthora genome sequences uncover evolutionary origins and mechanisms of pathogenesis.</title>
        <authorList>
            <person name="Tyler B.M."/>
            <person name="Tripathy S."/>
            <person name="Zhang X."/>
            <person name="Dehal P."/>
            <person name="Jiang R.H."/>
            <person name="Aerts A."/>
            <person name="Arredondo F.D."/>
            <person name="Baxter L."/>
            <person name="Bensasson D."/>
            <person name="Beynon J.L."/>
            <person name="Chapman J."/>
            <person name="Damasceno C.M."/>
            <person name="Dorrance A.E."/>
            <person name="Dou D."/>
            <person name="Dickerman A.W."/>
            <person name="Dubchak I.L."/>
            <person name="Garbelotto M."/>
            <person name="Gijzen M."/>
            <person name="Gordon S.G."/>
            <person name="Govers F."/>
            <person name="Grunwald N.J."/>
            <person name="Huang W."/>
            <person name="Ivors K.L."/>
            <person name="Jones R.W."/>
            <person name="Kamoun S."/>
            <person name="Krampis K."/>
            <person name="Lamour K.H."/>
            <person name="Lee M.K."/>
            <person name="McDonald W.H."/>
            <person name="Medina M."/>
            <person name="Meijer H.J."/>
            <person name="Nordberg E.K."/>
            <person name="Maclean D.J."/>
            <person name="Ospina-Giraldo M.D."/>
            <person name="Morris P.F."/>
            <person name="Phuntumart V."/>
            <person name="Putnam N.H."/>
            <person name="Rash S."/>
            <person name="Rose J.K."/>
            <person name="Sakihama Y."/>
            <person name="Salamov A.A."/>
            <person name="Savidor A."/>
            <person name="Scheuring C.F."/>
            <person name="Smith B.M."/>
            <person name="Sobral B.W."/>
            <person name="Terry A."/>
            <person name="Torto-Alalibo T.A."/>
            <person name="Win J."/>
            <person name="Xu Z."/>
            <person name="Zhang H."/>
            <person name="Grigoriev I.V."/>
            <person name="Rokhsar D.S."/>
            <person name="Boore J.L."/>
        </authorList>
    </citation>
    <scope>NUCLEOTIDE SEQUENCE [LARGE SCALE GENOMIC DNA]</scope>
    <source>
        <strain evidence="4">Pr102</strain>
    </source>
</reference>
<dbReference type="Pfam" id="PF00636">
    <property type="entry name" value="Ribonuclease_3"/>
    <property type="match status" value="1"/>
</dbReference>